<dbReference type="PANTHER" id="PTHR12840">
    <property type="entry name" value="NADH-UBIQUINONE OXIDOREDUCTASE ASHI SUBUNIT"/>
    <property type="match status" value="1"/>
</dbReference>
<sequence>MMFSVVVVTIGDASGQFEEGMLTVFYRACHIVYICWRRFKKLMCSRFRDVMVSSRSVLLCVRSIHTSCRMNKRGPLTIDGWYPRDHMPDDYPKNEEERRAAAIKYGMRLEDYKPYDKDDCYKYAGNYPDYGCVTYDHKDPYENWSDPHYRRNWGEGVSYIRHGCLQILFTEILFTIFLWTNTVIFCRHLIPALIFCWIGIQTWPKGRKWKNDIMLKQYPYDIKRAYPFTDPRIYPITNYTFEPGDQ</sequence>
<reference evidence="2 3" key="1">
    <citation type="submission" date="2018-11" db="EMBL/GenBank/DDBJ databases">
        <authorList>
            <consortium name="Pathogen Informatics"/>
        </authorList>
    </citation>
    <scope>NUCLEOTIDE SEQUENCE [LARGE SCALE GENOMIC DNA]</scope>
</reference>
<dbReference type="PANTHER" id="PTHR12840:SF1">
    <property type="entry name" value="NADH DEHYDROGENASE [UBIQUINONE] 1 BETA SUBCOMPLEX SUBUNIT 8, MITOCHONDRIAL"/>
    <property type="match status" value="1"/>
</dbReference>
<keyword evidence="1" id="KW-1133">Transmembrane helix</keyword>
<gene>
    <name evidence="2" type="ORF">BTMF_LOCUS8114</name>
</gene>
<protein>
    <recommendedName>
        <fullName evidence="4">NADH dehydrogenase [ubiquinone] 1 beta subcomplex subunit 8, mitochondrial</fullName>
    </recommendedName>
</protein>
<dbReference type="EMBL" id="UZAG01016243">
    <property type="protein sequence ID" value="VDO26982.1"/>
    <property type="molecule type" value="Genomic_DNA"/>
</dbReference>
<dbReference type="Proteomes" id="UP000280834">
    <property type="component" value="Unassembled WGS sequence"/>
</dbReference>
<keyword evidence="1" id="KW-0472">Membrane</keyword>
<keyword evidence="3" id="KW-1185">Reference proteome</keyword>
<feature type="transmembrane region" description="Helical" evidence="1">
    <location>
        <begin position="176"/>
        <end position="200"/>
    </location>
</feature>
<keyword evidence="1" id="KW-0812">Transmembrane</keyword>
<name>A0A3P7XC62_9BILA</name>
<dbReference type="GO" id="GO:0005739">
    <property type="term" value="C:mitochondrion"/>
    <property type="evidence" value="ECO:0007669"/>
    <property type="project" value="InterPro"/>
</dbReference>
<dbReference type="InterPro" id="IPR008699">
    <property type="entry name" value="NDUFB8"/>
</dbReference>
<evidence type="ECO:0008006" key="4">
    <source>
        <dbReference type="Google" id="ProtNLM"/>
    </source>
</evidence>
<dbReference type="Pfam" id="PF05821">
    <property type="entry name" value="NDUF_B8"/>
    <property type="match status" value="1"/>
</dbReference>
<evidence type="ECO:0000256" key="1">
    <source>
        <dbReference type="SAM" id="Phobius"/>
    </source>
</evidence>
<organism evidence="2 3">
    <name type="scientific">Brugia timori</name>
    <dbReference type="NCBI Taxonomy" id="42155"/>
    <lineage>
        <taxon>Eukaryota</taxon>
        <taxon>Metazoa</taxon>
        <taxon>Ecdysozoa</taxon>
        <taxon>Nematoda</taxon>
        <taxon>Chromadorea</taxon>
        <taxon>Rhabditida</taxon>
        <taxon>Spirurina</taxon>
        <taxon>Spiruromorpha</taxon>
        <taxon>Filarioidea</taxon>
        <taxon>Onchocercidae</taxon>
        <taxon>Brugia</taxon>
    </lineage>
</organism>
<evidence type="ECO:0000313" key="2">
    <source>
        <dbReference type="EMBL" id="VDO26982.1"/>
    </source>
</evidence>
<dbReference type="AlphaFoldDB" id="A0A3P7XC62"/>
<proteinExistence type="predicted"/>
<evidence type="ECO:0000313" key="3">
    <source>
        <dbReference type="Proteomes" id="UP000280834"/>
    </source>
</evidence>
<accession>A0A3P7XC62</accession>